<keyword evidence="7" id="KW-0256">Endoplasmic reticulum</keyword>
<keyword evidence="9" id="KW-0521">NADP</keyword>
<evidence type="ECO:0000256" key="6">
    <source>
        <dbReference type="ARBA" id="ARBA00022692"/>
    </source>
</evidence>
<dbReference type="AlphaFoldDB" id="A0AAW0CCU2"/>
<accession>A0AAW0CCU2</accession>
<evidence type="ECO:0000313" key="18">
    <source>
        <dbReference type="Proteomes" id="UP001383192"/>
    </source>
</evidence>
<protein>
    <recommendedName>
        <fullName evidence="4">very-long-chain enoyl-CoA reductase</fullName>
        <ecNumber evidence="4">1.3.1.93</ecNumber>
    </recommendedName>
</protein>
<dbReference type="Pfam" id="PF02544">
    <property type="entry name" value="Steroid_dh"/>
    <property type="match status" value="1"/>
</dbReference>
<dbReference type="GO" id="GO:0005789">
    <property type="term" value="C:endoplasmic reticulum membrane"/>
    <property type="evidence" value="ECO:0007669"/>
    <property type="project" value="UniProtKB-SubCell"/>
</dbReference>
<gene>
    <name evidence="17" type="primary">TSC13</name>
    <name evidence="17" type="ORF">VNI00_011667</name>
</gene>
<dbReference type="GO" id="GO:0042761">
    <property type="term" value="P:very long-chain fatty acid biosynthetic process"/>
    <property type="evidence" value="ECO:0007669"/>
    <property type="project" value="TreeGrafter"/>
</dbReference>
<evidence type="ECO:0000256" key="7">
    <source>
        <dbReference type="ARBA" id="ARBA00022824"/>
    </source>
</evidence>
<keyword evidence="13 15" id="KW-0472">Membrane</keyword>
<reference evidence="17 18" key="1">
    <citation type="submission" date="2024-01" db="EMBL/GenBank/DDBJ databases">
        <title>A draft genome for a cacao thread blight-causing isolate of Paramarasmius palmivorus.</title>
        <authorList>
            <person name="Baruah I.K."/>
            <person name="Bukari Y."/>
            <person name="Amoako-Attah I."/>
            <person name="Meinhardt L.W."/>
            <person name="Bailey B.A."/>
            <person name="Cohen S.P."/>
        </authorList>
    </citation>
    <scope>NUCLEOTIDE SEQUENCE [LARGE SCALE GENOMIC DNA]</scope>
    <source>
        <strain evidence="17 18">GH-12</strain>
    </source>
</reference>
<comment type="subcellular location">
    <subcellularLocation>
        <location evidence="1">Endoplasmic reticulum membrane</location>
        <topology evidence="1">Multi-pass membrane protein</topology>
    </subcellularLocation>
</comment>
<dbReference type="PANTHER" id="PTHR10556:SF28">
    <property type="entry name" value="VERY-LONG-CHAIN ENOYL-COA REDUCTASE"/>
    <property type="match status" value="1"/>
</dbReference>
<keyword evidence="11 17" id="KW-0560">Oxidoreductase</keyword>
<evidence type="ECO:0000256" key="1">
    <source>
        <dbReference type="ARBA" id="ARBA00004477"/>
    </source>
</evidence>
<dbReference type="EMBL" id="JAYKXP010000051">
    <property type="protein sequence ID" value="KAK7036470.1"/>
    <property type="molecule type" value="Genomic_DNA"/>
</dbReference>
<dbReference type="InterPro" id="IPR000626">
    <property type="entry name" value="Ubiquitin-like_dom"/>
</dbReference>
<evidence type="ECO:0000256" key="2">
    <source>
        <dbReference type="ARBA" id="ARBA00005194"/>
    </source>
</evidence>
<dbReference type="EC" id="1.3.1.93" evidence="4"/>
<evidence type="ECO:0000256" key="4">
    <source>
        <dbReference type="ARBA" id="ARBA00012530"/>
    </source>
</evidence>
<dbReference type="InterPro" id="IPR039357">
    <property type="entry name" value="SRD5A/TECR"/>
</dbReference>
<name>A0AAW0CCU2_9AGAR</name>
<keyword evidence="6 15" id="KW-0812">Transmembrane</keyword>
<dbReference type="InterPro" id="IPR001104">
    <property type="entry name" value="3-oxo-5_a-steroid_4-DH_C"/>
</dbReference>
<comment type="pathway">
    <text evidence="2">Lipid metabolism; fatty acid biosynthesis.</text>
</comment>
<evidence type="ECO:0000256" key="12">
    <source>
        <dbReference type="ARBA" id="ARBA00023098"/>
    </source>
</evidence>
<keyword evidence="8" id="KW-0276">Fatty acid metabolism</keyword>
<dbReference type="PROSITE" id="PS50244">
    <property type="entry name" value="S5A_REDUCTASE"/>
    <property type="match status" value="1"/>
</dbReference>
<organism evidence="17 18">
    <name type="scientific">Paramarasmius palmivorus</name>
    <dbReference type="NCBI Taxonomy" id="297713"/>
    <lineage>
        <taxon>Eukaryota</taxon>
        <taxon>Fungi</taxon>
        <taxon>Dikarya</taxon>
        <taxon>Basidiomycota</taxon>
        <taxon>Agaricomycotina</taxon>
        <taxon>Agaricomycetes</taxon>
        <taxon>Agaricomycetidae</taxon>
        <taxon>Agaricales</taxon>
        <taxon>Marasmiineae</taxon>
        <taxon>Marasmiaceae</taxon>
        <taxon>Paramarasmius</taxon>
    </lineage>
</organism>
<comment type="similarity">
    <text evidence="3">Belongs to the steroid 5-alpha reductase family.</text>
</comment>
<keyword evidence="12" id="KW-0443">Lipid metabolism</keyword>
<evidence type="ECO:0000256" key="11">
    <source>
        <dbReference type="ARBA" id="ARBA00023002"/>
    </source>
</evidence>
<proteinExistence type="inferred from homology"/>
<evidence type="ECO:0000256" key="13">
    <source>
        <dbReference type="ARBA" id="ARBA00023136"/>
    </source>
</evidence>
<evidence type="ECO:0000313" key="17">
    <source>
        <dbReference type="EMBL" id="KAK7036470.1"/>
    </source>
</evidence>
<evidence type="ECO:0000256" key="8">
    <source>
        <dbReference type="ARBA" id="ARBA00022832"/>
    </source>
</evidence>
<sequence>MAVVTVSAVGNRAPSFARNALPVKVEVSPEDTILEVKKKIAAKIPKFYTSRQKLVLKSDNKKSLGDEQIVKDVGLADGGELEIKDLGPQAGWRTVYVVEYMGPLIIHPIIYNFPRLFYGQPVVHSKLQQYCCAMITLHFAKRVLESLFVHRFSHGTMPLFNIFKNSAHYHILSGVFLALDLYRPAFSATSPYIKGTQRDDEQYLFVFALFWALFELGNLNAHLILRNLRPAGTKKRAIPYGFGFGLVSCPHYYFEAMGWITISLLTGSYAAYLFTIVGTGQMLVWALKRHRQYKKEFGDKYPRSRKAMFPFLI</sequence>
<dbReference type="SUPFAM" id="SSF54236">
    <property type="entry name" value="Ubiquitin-like"/>
    <property type="match status" value="1"/>
</dbReference>
<evidence type="ECO:0000256" key="10">
    <source>
        <dbReference type="ARBA" id="ARBA00022989"/>
    </source>
</evidence>
<feature type="domain" description="Ubiquitin-like" evidence="16">
    <location>
        <begin position="2"/>
        <end position="83"/>
    </location>
</feature>
<feature type="transmembrane region" description="Helical" evidence="15">
    <location>
        <begin position="260"/>
        <end position="287"/>
    </location>
</feature>
<feature type="transmembrane region" description="Helical" evidence="15">
    <location>
        <begin position="203"/>
        <end position="225"/>
    </location>
</feature>
<evidence type="ECO:0000256" key="3">
    <source>
        <dbReference type="ARBA" id="ARBA00007742"/>
    </source>
</evidence>
<feature type="transmembrane region" description="Helical" evidence="15">
    <location>
        <begin position="237"/>
        <end position="254"/>
    </location>
</feature>
<keyword evidence="18" id="KW-1185">Reference proteome</keyword>
<evidence type="ECO:0000256" key="9">
    <source>
        <dbReference type="ARBA" id="ARBA00022857"/>
    </source>
</evidence>
<keyword evidence="14" id="KW-0275">Fatty acid biosynthesis</keyword>
<dbReference type="GO" id="GO:0102758">
    <property type="term" value="F:very-long-chain enoyl-CoA reductase activity"/>
    <property type="evidence" value="ECO:0007669"/>
    <property type="project" value="UniProtKB-EC"/>
</dbReference>
<dbReference type="InterPro" id="IPR049127">
    <property type="entry name" value="TECR-like_N"/>
</dbReference>
<keyword evidence="10 15" id="KW-1133">Transmembrane helix</keyword>
<dbReference type="PROSITE" id="PS50053">
    <property type="entry name" value="UBIQUITIN_2"/>
    <property type="match status" value="1"/>
</dbReference>
<dbReference type="PANTHER" id="PTHR10556">
    <property type="entry name" value="3-OXO-5-ALPHA-STEROID 4-DEHYDROGENASE"/>
    <property type="match status" value="1"/>
</dbReference>
<evidence type="ECO:0000256" key="14">
    <source>
        <dbReference type="ARBA" id="ARBA00023160"/>
    </source>
</evidence>
<dbReference type="Proteomes" id="UP001383192">
    <property type="component" value="Unassembled WGS sequence"/>
</dbReference>
<evidence type="ECO:0000259" key="16">
    <source>
        <dbReference type="PROSITE" id="PS50053"/>
    </source>
</evidence>
<dbReference type="Gene3D" id="3.10.20.90">
    <property type="entry name" value="Phosphatidylinositol 3-kinase Catalytic Subunit, Chain A, domain 1"/>
    <property type="match status" value="1"/>
</dbReference>
<evidence type="ECO:0000256" key="5">
    <source>
        <dbReference type="ARBA" id="ARBA00022516"/>
    </source>
</evidence>
<dbReference type="InterPro" id="IPR029071">
    <property type="entry name" value="Ubiquitin-like_domsf"/>
</dbReference>
<evidence type="ECO:0000256" key="15">
    <source>
        <dbReference type="SAM" id="Phobius"/>
    </source>
</evidence>
<keyword evidence="5" id="KW-0444">Lipid biosynthesis</keyword>
<comment type="caution">
    <text evidence="17">The sequence shown here is derived from an EMBL/GenBank/DDBJ whole genome shotgun (WGS) entry which is preliminary data.</text>
</comment>
<dbReference type="Pfam" id="PF21696">
    <property type="entry name" value="TECR_N"/>
    <property type="match status" value="1"/>
</dbReference>